<evidence type="ECO:0000313" key="1">
    <source>
        <dbReference type="EMBL" id="KAI3735932.1"/>
    </source>
</evidence>
<reference evidence="1 2" key="2">
    <citation type="journal article" date="2022" name="Mol. Ecol. Resour.">
        <title>The genomes of chicory, endive, great burdock and yacon provide insights into Asteraceae paleo-polyploidization history and plant inulin production.</title>
        <authorList>
            <person name="Fan W."/>
            <person name="Wang S."/>
            <person name="Wang H."/>
            <person name="Wang A."/>
            <person name="Jiang F."/>
            <person name="Liu H."/>
            <person name="Zhao H."/>
            <person name="Xu D."/>
            <person name="Zhang Y."/>
        </authorList>
    </citation>
    <scope>NUCLEOTIDE SEQUENCE [LARGE SCALE GENOMIC DNA]</scope>
    <source>
        <strain evidence="2">cv. Niubang</strain>
    </source>
</reference>
<sequence>MMALTLVSRAIRRLSSSLYLLGSFGMYLPVAGVLSSSEESSSDFPLSALYRSQTLGIKGPSCKIVGYLLSTPSRKSIIRLFHKKKLLGLNLGGLAIEPLSYETTLKF</sequence>
<evidence type="ECO:0000313" key="2">
    <source>
        <dbReference type="Proteomes" id="UP001055879"/>
    </source>
</evidence>
<gene>
    <name evidence="1" type="ORF">L6452_15459</name>
</gene>
<accession>A0ACB9CNS8</accession>
<organism evidence="1 2">
    <name type="scientific">Arctium lappa</name>
    <name type="common">Greater burdock</name>
    <name type="synonym">Lappa major</name>
    <dbReference type="NCBI Taxonomy" id="4217"/>
    <lineage>
        <taxon>Eukaryota</taxon>
        <taxon>Viridiplantae</taxon>
        <taxon>Streptophyta</taxon>
        <taxon>Embryophyta</taxon>
        <taxon>Tracheophyta</taxon>
        <taxon>Spermatophyta</taxon>
        <taxon>Magnoliopsida</taxon>
        <taxon>eudicotyledons</taxon>
        <taxon>Gunneridae</taxon>
        <taxon>Pentapetalae</taxon>
        <taxon>asterids</taxon>
        <taxon>campanulids</taxon>
        <taxon>Asterales</taxon>
        <taxon>Asteraceae</taxon>
        <taxon>Carduoideae</taxon>
        <taxon>Cardueae</taxon>
        <taxon>Arctiinae</taxon>
        <taxon>Arctium</taxon>
    </lineage>
</organism>
<proteinExistence type="predicted"/>
<protein>
    <submittedName>
        <fullName evidence="1">Uncharacterized protein</fullName>
    </submittedName>
</protein>
<name>A0ACB9CNS8_ARCLA</name>
<keyword evidence="2" id="KW-1185">Reference proteome</keyword>
<reference evidence="2" key="1">
    <citation type="journal article" date="2022" name="Mol. Ecol. Resour.">
        <title>The genomes of chicory, endive, great burdock and yacon provide insights into Asteraceae palaeo-polyploidization history and plant inulin production.</title>
        <authorList>
            <person name="Fan W."/>
            <person name="Wang S."/>
            <person name="Wang H."/>
            <person name="Wang A."/>
            <person name="Jiang F."/>
            <person name="Liu H."/>
            <person name="Zhao H."/>
            <person name="Xu D."/>
            <person name="Zhang Y."/>
        </authorList>
    </citation>
    <scope>NUCLEOTIDE SEQUENCE [LARGE SCALE GENOMIC DNA]</scope>
    <source>
        <strain evidence="2">cv. Niubang</strain>
    </source>
</reference>
<dbReference type="EMBL" id="CM042050">
    <property type="protein sequence ID" value="KAI3735932.1"/>
    <property type="molecule type" value="Genomic_DNA"/>
</dbReference>
<comment type="caution">
    <text evidence="1">The sequence shown here is derived from an EMBL/GenBank/DDBJ whole genome shotgun (WGS) entry which is preliminary data.</text>
</comment>
<dbReference type="Proteomes" id="UP001055879">
    <property type="component" value="Linkage Group LG04"/>
</dbReference>